<dbReference type="SUPFAM" id="SSF88723">
    <property type="entry name" value="PIN domain-like"/>
    <property type="match status" value="1"/>
</dbReference>
<dbReference type="SMART" id="SM00670">
    <property type="entry name" value="PINc"/>
    <property type="match status" value="1"/>
</dbReference>
<name>A0A1W1CB51_9ZZZZ</name>
<dbReference type="InterPro" id="IPR029060">
    <property type="entry name" value="PIN-like_dom_sf"/>
</dbReference>
<sequence length="139" mass="16476">MRNKIRVVLDTNILLVSISSKSKYHWIFSNLLNNRYELYVTNEVLLEYEEIISSKYSEEVAKDVIRTLLLLENVVLVTPFFKWNLIADDKDDNKFVDCYLISNSDILVTNDKHFDILKEIDFPRVNIVKIDVFEDMFFS</sequence>
<dbReference type="InterPro" id="IPR002716">
    <property type="entry name" value="PIN_dom"/>
</dbReference>
<gene>
    <name evidence="2" type="ORF">MNB_SV-12-1759</name>
</gene>
<dbReference type="PANTHER" id="PTHR34610:SF3">
    <property type="entry name" value="SSL7007 PROTEIN"/>
    <property type="match status" value="1"/>
</dbReference>
<dbReference type="AlphaFoldDB" id="A0A1W1CB51"/>
<dbReference type="EMBL" id="FPHE01000120">
    <property type="protein sequence ID" value="SFV62921.1"/>
    <property type="molecule type" value="Genomic_DNA"/>
</dbReference>
<dbReference type="InterPro" id="IPR002850">
    <property type="entry name" value="PIN_toxin-like"/>
</dbReference>
<feature type="domain" description="PIN" evidence="1">
    <location>
        <begin position="5"/>
        <end position="116"/>
    </location>
</feature>
<proteinExistence type="predicted"/>
<dbReference type="NCBIfam" id="TIGR00305">
    <property type="entry name" value="putative toxin-antitoxin system toxin component, PIN family"/>
    <property type="match status" value="1"/>
</dbReference>
<dbReference type="Gene3D" id="3.40.50.1010">
    <property type="entry name" value="5'-nuclease"/>
    <property type="match status" value="1"/>
</dbReference>
<dbReference type="Pfam" id="PF13470">
    <property type="entry name" value="PIN_3"/>
    <property type="match status" value="1"/>
</dbReference>
<dbReference type="PANTHER" id="PTHR34610">
    <property type="entry name" value="SSL7007 PROTEIN"/>
    <property type="match status" value="1"/>
</dbReference>
<organism evidence="2">
    <name type="scientific">hydrothermal vent metagenome</name>
    <dbReference type="NCBI Taxonomy" id="652676"/>
    <lineage>
        <taxon>unclassified sequences</taxon>
        <taxon>metagenomes</taxon>
        <taxon>ecological metagenomes</taxon>
    </lineage>
</organism>
<evidence type="ECO:0000313" key="2">
    <source>
        <dbReference type="EMBL" id="SFV62921.1"/>
    </source>
</evidence>
<reference evidence="2" key="1">
    <citation type="submission" date="2016-10" db="EMBL/GenBank/DDBJ databases">
        <authorList>
            <person name="de Groot N.N."/>
        </authorList>
    </citation>
    <scope>NUCLEOTIDE SEQUENCE</scope>
</reference>
<evidence type="ECO:0000259" key="1">
    <source>
        <dbReference type="SMART" id="SM00670"/>
    </source>
</evidence>
<protein>
    <submittedName>
        <fullName evidence="2">Predicted nucleic acid-binding protein, contains PIN domain</fullName>
    </submittedName>
</protein>
<accession>A0A1W1CB51</accession>